<keyword evidence="5 7" id="KW-0697">Rotamase</keyword>
<dbReference type="InterPro" id="IPR046357">
    <property type="entry name" value="PPIase_dom_sf"/>
</dbReference>
<dbReference type="Proteomes" id="UP001059596">
    <property type="component" value="Unassembled WGS sequence"/>
</dbReference>
<evidence type="ECO:0000256" key="8">
    <source>
        <dbReference type="PROSITE-ProRule" id="PRU00339"/>
    </source>
</evidence>
<dbReference type="PANTHER" id="PTHR46512">
    <property type="entry name" value="PEPTIDYLPROLYL ISOMERASE"/>
    <property type="match status" value="1"/>
</dbReference>
<dbReference type="SUPFAM" id="SSF48452">
    <property type="entry name" value="TPR-like"/>
    <property type="match status" value="1"/>
</dbReference>
<dbReference type="EC" id="5.2.1.8" evidence="2 7"/>
<evidence type="ECO:0000256" key="3">
    <source>
        <dbReference type="ARBA" id="ARBA00022737"/>
    </source>
</evidence>
<dbReference type="PROSITE" id="PS50059">
    <property type="entry name" value="FKBP_PPIASE"/>
    <property type="match status" value="2"/>
</dbReference>
<feature type="repeat" description="TPR" evidence="8">
    <location>
        <begin position="244"/>
        <end position="277"/>
    </location>
</feature>
<feature type="domain" description="PPIase FKBP-type" evidence="9">
    <location>
        <begin position="149"/>
        <end position="227"/>
    </location>
</feature>
<dbReference type="Gene3D" id="3.10.50.40">
    <property type="match status" value="2"/>
</dbReference>
<evidence type="ECO:0000256" key="2">
    <source>
        <dbReference type="ARBA" id="ARBA00013194"/>
    </source>
</evidence>
<dbReference type="Pfam" id="PF10235">
    <property type="entry name" value="Cript"/>
    <property type="match status" value="1"/>
</dbReference>
<protein>
    <recommendedName>
        <fullName evidence="2 7">peptidylprolyl isomerase</fullName>
        <ecNumber evidence="2 7">5.2.1.8</ecNumber>
    </recommendedName>
</protein>
<name>A0A9P9YUN5_9MUSC</name>
<accession>A0A9P9YUN5</accession>
<dbReference type="InterPro" id="IPR050754">
    <property type="entry name" value="FKBP4/5/8-like"/>
</dbReference>
<sequence length="488" mass="53683">MPEANKIDLSGDGGVLKEILQEGKGTETPHSGCTVSLHYTGRLVDGTEFDSSVGRNEPFEFPLGKGNVIKAFDMGVATMKLGERCFLTCAPNYAYGAAGSPPAIPPDATLIFELEMLGWKGEDLSPNQDGSIDRTILEASDKKRTPSDGAFVKAHISGSFGGHVFEDRDVEFDYGEGKAIGIAEGLEIALEKMNIGETSRIKIQAKYAFGAEGNEEFKIPPNSAVEYTGLEEWKLSDEERLAEAKAYKEKGTNYFKKENWALAIKMYTKCKNLLPNTADTNEEVKKVKVATHSNIALCHQKSNDHFEAKQECNAVLALDESNVKALYRRGQCNLTINELEDALEDFQKVIQLEPGNKAAANQVIICKQKLKESKNKEKKLYANMFTKLAANDKEFGCEAKLSKVSAPNPWRTSTAPAGGRKINENKALSSARERYNPIGTALAPCRICRQKVHQMGAHYCQACAYKKAICAMCGKKIMNTKNYKQSST</sequence>
<dbReference type="Gene3D" id="1.25.40.10">
    <property type="entry name" value="Tetratricopeptide repeat domain"/>
    <property type="match status" value="1"/>
</dbReference>
<keyword evidence="4 8" id="KW-0802">TPR repeat</keyword>
<dbReference type="SUPFAM" id="SSF54534">
    <property type="entry name" value="FKBP-like"/>
    <property type="match status" value="2"/>
</dbReference>
<dbReference type="InterPro" id="IPR001179">
    <property type="entry name" value="PPIase_FKBP_dom"/>
</dbReference>
<evidence type="ECO:0000313" key="10">
    <source>
        <dbReference type="EMBL" id="KAI8043118.1"/>
    </source>
</evidence>
<dbReference type="Pfam" id="PF00254">
    <property type="entry name" value="FKBP_C"/>
    <property type="match status" value="2"/>
</dbReference>
<evidence type="ECO:0000313" key="11">
    <source>
        <dbReference type="Proteomes" id="UP001059596"/>
    </source>
</evidence>
<dbReference type="FunFam" id="3.10.50.40:FF:000013">
    <property type="entry name" value="Peptidylprolyl isomerase"/>
    <property type="match status" value="1"/>
</dbReference>
<evidence type="ECO:0000256" key="6">
    <source>
        <dbReference type="ARBA" id="ARBA00023235"/>
    </source>
</evidence>
<evidence type="ECO:0000256" key="5">
    <source>
        <dbReference type="ARBA" id="ARBA00023110"/>
    </source>
</evidence>
<keyword evidence="3" id="KW-0677">Repeat</keyword>
<evidence type="ECO:0000256" key="4">
    <source>
        <dbReference type="ARBA" id="ARBA00022803"/>
    </source>
</evidence>
<dbReference type="EMBL" id="JAMKOV010000002">
    <property type="protein sequence ID" value="KAI8043118.1"/>
    <property type="molecule type" value="Genomic_DNA"/>
</dbReference>
<gene>
    <name evidence="10" type="ORF">M5D96_004444</name>
</gene>
<dbReference type="FunFam" id="3.10.50.40:FF:000006">
    <property type="entry name" value="Peptidyl-prolyl cis-trans isomerase"/>
    <property type="match status" value="1"/>
</dbReference>
<dbReference type="GO" id="GO:0003755">
    <property type="term" value="F:peptidyl-prolyl cis-trans isomerase activity"/>
    <property type="evidence" value="ECO:0007669"/>
    <property type="project" value="UniProtKB-KW"/>
</dbReference>
<proteinExistence type="predicted"/>
<keyword evidence="6 7" id="KW-0413">Isomerase</keyword>
<dbReference type="FunFam" id="1.25.40.10:FF:000008">
    <property type="entry name" value="Peptidylprolyl isomerase"/>
    <property type="match status" value="1"/>
</dbReference>
<evidence type="ECO:0000259" key="9">
    <source>
        <dbReference type="PROSITE" id="PS50059"/>
    </source>
</evidence>
<dbReference type="InterPro" id="IPR011990">
    <property type="entry name" value="TPR-like_helical_dom_sf"/>
</dbReference>
<dbReference type="InterPro" id="IPR019734">
    <property type="entry name" value="TPR_rpt"/>
</dbReference>
<dbReference type="SMART" id="SM00028">
    <property type="entry name" value="TPR"/>
    <property type="match status" value="3"/>
</dbReference>
<dbReference type="PANTHER" id="PTHR46512:SF9">
    <property type="entry name" value="PEPTIDYLPROLYL ISOMERASE"/>
    <property type="match status" value="1"/>
</dbReference>
<dbReference type="PROSITE" id="PS50005">
    <property type="entry name" value="TPR"/>
    <property type="match status" value="2"/>
</dbReference>
<evidence type="ECO:0000256" key="7">
    <source>
        <dbReference type="PROSITE-ProRule" id="PRU00277"/>
    </source>
</evidence>
<dbReference type="Pfam" id="PF00515">
    <property type="entry name" value="TPR_1"/>
    <property type="match status" value="1"/>
</dbReference>
<feature type="domain" description="PPIase FKBP-type" evidence="9">
    <location>
        <begin position="32"/>
        <end position="120"/>
    </location>
</feature>
<comment type="caution">
    <text evidence="10">The sequence shown here is derived from an EMBL/GenBank/DDBJ whole genome shotgun (WGS) entry which is preliminary data.</text>
</comment>
<dbReference type="InterPro" id="IPR019367">
    <property type="entry name" value="PDZ-binding_CRIPT"/>
</dbReference>
<feature type="repeat" description="TPR" evidence="8">
    <location>
        <begin position="323"/>
        <end position="356"/>
    </location>
</feature>
<evidence type="ECO:0000256" key="1">
    <source>
        <dbReference type="ARBA" id="ARBA00000971"/>
    </source>
</evidence>
<reference evidence="10" key="1">
    <citation type="journal article" date="2023" name="Genome Biol. Evol.">
        <title>Long-read-based Genome Assembly of Drosophila gunungcola Reveals Fewer Chemosensory Genes in Flower-breeding Species.</title>
        <authorList>
            <person name="Negi A."/>
            <person name="Liao B.Y."/>
            <person name="Yeh S.D."/>
        </authorList>
    </citation>
    <scope>NUCLEOTIDE SEQUENCE</scope>
    <source>
        <strain evidence="10">Sukarami</strain>
    </source>
</reference>
<keyword evidence="11" id="KW-1185">Reference proteome</keyword>
<dbReference type="AlphaFoldDB" id="A0A9P9YUN5"/>
<organism evidence="10 11">
    <name type="scientific">Drosophila gunungcola</name>
    <name type="common">fruit fly</name>
    <dbReference type="NCBI Taxonomy" id="103775"/>
    <lineage>
        <taxon>Eukaryota</taxon>
        <taxon>Metazoa</taxon>
        <taxon>Ecdysozoa</taxon>
        <taxon>Arthropoda</taxon>
        <taxon>Hexapoda</taxon>
        <taxon>Insecta</taxon>
        <taxon>Pterygota</taxon>
        <taxon>Neoptera</taxon>
        <taxon>Endopterygota</taxon>
        <taxon>Diptera</taxon>
        <taxon>Brachycera</taxon>
        <taxon>Muscomorpha</taxon>
        <taxon>Ephydroidea</taxon>
        <taxon>Drosophilidae</taxon>
        <taxon>Drosophila</taxon>
        <taxon>Sophophora</taxon>
    </lineage>
</organism>
<comment type="catalytic activity">
    <reaction evidence="1 7">
        <text>[protein]-peptidylproline (omega=180) = [protein]-peptidylproline (omega=0)</text>
        <dbReference type="Rhea" id="RHEA:16237"/>
        <dbReference type="Rhea" id="RHEA-COMP:10747"/>
        <dbReference type="Rhea" id="RHEA-COMP:10748"/>
        <dbReference type="ChEBI" id="CHEBI:83833"/>
        <dbReference type="ChEBI" id="CHEBI:83834"/>
        <dbReference type="EC" id="5.2.1.8"/>
    </reaction>
</comment>